<sequence>MSTIDVSVKTGYQPPSSSFVEDNKAPLIDLHLTDSTELWLIQWPINQPPDFDGQQLSLNLNSDGHLGNFEGSSGKLYDVVSDKCQGPETTVFLSSPSEARIAGKISRRVSLIHYPEPSELKKRNIINLSHSARSSVVTSSLSGGRHLPTPTRSIKPGATPSSRNKNPLPESAKPLKRKRAHEPIKPTDNSAQNSGRGNSGVTTVESADEKKSKKKKIES</sequence>
<dbReference type="OrthoDB" id="1892825at2759"/>
<dbReference type="PANTHER" id="PTHR36407">
    <property type="entry name" value="MEDIATOR-ASSOCIATED PROTEIN 2"/>
    <property type="match status" value="1"/>
</dbReference>
<dbReference type="eggNOG" id="ENOG502RZN5">
    <property type="taxonomic scope" value="Eukaryota"/>
</dbReference>
<evidence type="ECO:0008006" key="4">
    <source>
        <dbReference type="Google" id="ProtNLM"/>
    </source>
</evidence>
<protein>
    <recommendedName>
        <fullName evidence="4">Mediator-associated protein 2</fullName>
    </recommendedName>
</protein>
<dbReference type="InterPro" id="IPR038823">
    <property type="entry name" value="MED2_plant"/>
</dbReference>
<feature type="region of interest" description="Disordered" evidence="1">
    <location>
        <begin position="137"/>
        <end position="219"/>
    </location>
</feature>
<feature type="compositionally biased region" description="Polar residues" evidence="1">
    <location>
        <begin position="187"/>
        <end position="205"/>
    </location>
</feature>
<name>A0A022R0T3_ERYGU</name>
<accession>A0A022R0T3</accession>
<gene>
    <name evidence="2" type="ORF">MIMGU_mgv1a013490mg</name>
</gene>
<evidence type="ECO:0000256" key="1">
    <source>
        <dbReference type="SAM" id="MobiDB-lite"/>
    </source>
</evidence>
<dbReference type="Proteomes" id="UP000030748">
    <property type="component" value="Unassembled WGS sequence"/>
</dbReference>
<dbReference type="AlphaFoldDB" id="A0A022R0T3"/>
<reference evidence="2 3" key="1">
    <citation type="journal article" date="2013" name="Proc. Natl. Acad. Sci. U.S.A.">
        <title>Fine-scale variation in meiotic recombination in Mimulus inferred from population shotgun sequencing.</title>
        <authorList>
            <person name="Hellsten U."/>
            <person name="Wright K.M."/>
            <person name="Jenkins J."/>
            <person name="Shu S."/>
            <person name="Yuan Y."/>
            <person name="Wessler S.R."/>
            <person name="Schmutz J."/>
            <person name="Willis J.H."/>
            <person name="Rokhsar D.S."/>
        </authorList>
    </citation>
    <scope>NUCLEOTIDE SEQUENCE [LARGE SCALE GENOMIC DNA]</scope>
    <source>
        <strain evidence="3">cv. DUN x IM62</strain>
    </source>
</reference>
<evidence type="ECO:0000313" key="3">
    <source>
        <dbReference type="Proteomes" id="UP000030748"/>
    </source>
</evidence>
<dbReference type="EMBL" id="KI630853">
    <property type="protein sequence ID" value="EYU32385.1"/>
    <property type="molecule type" value="Genomic_DNA"/>
</dbReference>
<dbReference type="PANTHER" id="PTHR36407:SF1">
    <property type="entry name" value="MEDIATOR-ASSOCIATED PROTEIN 2"/>
    <property type="match status" value="1"/>
</dbReference>
<organism evidence="2 3">
    <name type="scientific">Erythranthe guttata</name>
    <name type="common">Yellow monkey flower</name>
    <name type="synonym">Mimulus guttatus</name>
    <dbReference type="NCBI Taxonomy" id="4155"/>
    <lineage>
        <taxon>Eukaryota</taxon>
        <taxon>Viridiplantae</taxon>
        <taxon>Streptophyta</taxon>
        <taxon>Embryophyta</taxon>
        <taxon>Tracheophyta</taxon>
        <taxon>Spermatophyta</taxon>
        <taxon>Magnoliopsida</taxon>
        <taxon>eudicotyledons</taxon>
        <taxon>Gunneridae</taxon>
        <taxon>Pentapetalae</taxon>
        <taxon>asterids</taxon>
        <taxon>lamiids</taxon>
        <taxon>Lamiales</taxon>
        <taxon>Phrymaceae</taxon>
        <taxon>Erythranthe</taxon>
    </lineage>
</organism>
<dbReference type="STRING" id="4155.A0A022R0T3"/>
<keyword evidence="3" id="KW-1185">Reference proteome</keyword>
<feature type="compositionally biased region" description="Basic and acidic residues" evidence="1">
    <location>
        <begin position="207"/>
        <end position="219"/>
    </location>
</feature>
<proteinExistence type="predicted"/>
<evidence type="ECO:0000313" key="2">
    <source>
        <dbReference type="EMBL" id="EYU32385.1"/>
    </source>
</evidence>
<dbReference type="KEGG" id="egt:105963529"/>
<dbReference type="PhylomeDB" id="A0A022R0T3"/>